<organism evidence="2">
    <name type="scientific">marine sediment metagenome</name>
    <dbReference type="NCBI Taxonomy" id="412755"/>
    <lineage>
        <taxon>unclassified sequences</taxon>
        <taxon>metagenomes</taxon>
        <taxon>ecological metagenomes</taxon>
    </lineage>
</organism>
<name>A0A0F9B8R4_9ZZZZ</name>
<dbReference type="EMBL" id="LAZR01038910">
    <property type="protein sequence ID" value="KKL18334.1"/>
    <property type="molecule type" value="Genomic_DNA"/>
</dbReference>
<proteinExistence type="predicted"/>
<gene>
    <name evidence="2" type="ORF">LCGC14_2476560</name>
</gene>
<dbReference type="AlphaFoldDB" id="A0A0F9B8R4"/>
<evidence type="ECO:0000256" key="1">
    <source>
        <dbReference type="SAM" id="MobiDB-lite"/>
    </source>
</evidence>
<feature type="region of interest" description="Disordered" evidence="1">
    <location>
        <begin position="80"/>
        <end position="121"/>
    </location>
</feature>
<evidence type="ECO:0000313" key="2">
    <source>
        <dbReference type="EMBL" id="KKL18334.1"/>
    </source>
</evidence>
<feature type="compositionally biased region" description="Basic and acidic residues" evidence="1">
    <location>
        <begin position="100"/>
        <end position="110"/>
    </location>
</feature>
<protein>
    <submittedName>
        <fullName evidence="2">Uncharacterized protein</fullName>
    </submittedName>
</protein>
<reference evidence="2" key="1">
    <citation type="journal article" date="2015" name="Nature">
        <title>Complex archaea that bridge the gap between prokaryotes and eukaryotes.</title>
        <authorList>
            <person name="Spang A."/>
            <person name="Saw J.H."/>
            <person name="Jorgensen S.L."/>
            <person name="Zaremba-Niedzwiedzka K."/>
            <person name="Martijn J."/>
            <person name="Lind A.E."/>
            <person name="van Eijk R."/>
            <person name="Schleper C."/>
            <person name="Guy L."/>
            <person name="Ettema T.J."/>
        </authorList>
    </citation>
    <scope>NUCLEOTIDE SEQUENCE</scope>
</reference>
<sequence>MNEQNVKPKFEVHKLEGKAIRPIATPKTDPKRKDKNGNPVLLGGFDYEDKEVDAGWMVYFPSGSSIRIWTREEMERQGFLRPAPLVDMDTGDTVAPEDGTSLKENSERKTSRTRSSKVAQV</sequence>
<feature type="compositionally biased region" description="Basic and acidic residues" evidence="1">
    <location>
        <begin position="1"/>
        <end position="19"/>
    </location>
</feature>
<feature type="region of interest" description="Disordered" evidence="1">
    <location>
        <begin position="1"/>
        <end position="44"/>
    </location>
</feature>
<accession>A0A0F9B8R4</accession>
<comment type="caution">
    <text evidence="2">The sequence shown here is derived from an EMBL/GenBank/DDBJ whole genome shotgun (WGS) entry which is preliminary data.</text>
</comment>